<evidence type="ECO:0000313" key="1">
    <source>
        <dbReference type="EMBL" id="STF40792.1"/>
    </source>
</evidence>
<protein>
    <submittedName>
        <fullName evidence="1">3-mercaptopyruvate sulfurtransferase</fullName>
        <ecNumber evidence="1">2.8.1.2</ecNumber>
    </submittedName>
</protein>
<dbReference type="AlphaFoldDB" id="A0A376L952"/>
<reference evidence="1 2" key="1">
    <citation type="submission" date="2018-06" db="EMBL/GenBank/DDBJ databases">
        <authorList>
            <consortium name="Pathogen Informatics"/>
            <person name="Doyle S."/>
        </authorList>
    </citation>
    <scope>NUCLEOTIDE SEQUENCE [LARGE SCALE GENOMIC DNA]</scope>
    <source>
        <strain evidence="1 2">NCTC7928</strain>
    </source>
</reference>
<evidence type="ECO:0000313" key="2">
    <source>
        <dbReference type="Proteomes" id="UP000254877"/>
    </source>
</evidence>
<name>A0A376L952_ECOLX</name>
<keyword evidence="1" id="KW-0670">Pyruvate</keyword>
<proteinExistence type="predicted"/>
<gene>
    <name evidence="1" type="primary">sseA_1</name>
    <name evidence="1" type="ORF">NCTC7928_01358</name>
</gene>
<sequence length="36" mass="3997">MSTTWFVGADWLAEHIDDPEIQIIGCPHGVAWTGRS</sequence>
<organism evidence="1 2">
    <name type="scientific">Escherichia coli</name>
    <dbReference type="NCBI Taxonomy" id="562"/>
    <lineage>
        <taxon>Bacteria</taxon>
        <taxon>Pseudomonadati</taxon>
        <taxon>Pseudomonadota</taxon>
        <taxon>Gammaproteobacteria</taxon>
        <taxon>Enterobacterales</taxon>
        <taxon>Enterobacteriaceae</taxon>
        <taxon>Escherichia</taxon>
    </lineage>
</organism>
<dbReference type="Proteomes" id="UP000254877">
    <property type="component" value="Unassembled WGS sequence"/>
</dbReference>
<dbReference type="EC" id="2.8.1.2" evidence="1"/>
<dbReference type="GO" id="GO:0016784">
    <property type="term" value="F:3-mercaptopyruvate sulfurtransferase activity"/>
    <property type="evidence" value="ECO:0007669"/>
    <property type="project" value="UniProtKB-EC"/>
</dbReference>
<accession>A0A376L952</accession>
<keyword evidence="1" id="KW-0808">Transferase</keyword>
<dbReference type="EMBL" id="UGAB01000002">
    <property type="protein sequence ID" value="STF40792.1"/>
    <property type="molecule type" value="Genomic_DNA"/>
</dbReference>